<organism evidence="2 3">
    <name type="scientific">Steinernema hermaphroditum</name>
    <dbReference type="NCBI Taxonomy" id="289476"/>
    <lineage>
        <taxon>Eukaryota</taxon>
        <taxon>Metazoa</taxon>
        <taxon>Ecdysozoa</taxon>
        <taxon>Nematoda</taxon>
        <taxon>Chromadorea</taxon>
        <taxon>Rhabditida</taxon>
        <taxon>Tylenchina</taxon>
        <taxon>Panagrolaimomorpha</taxon>
        <taxon>Strongyloidoidea</taxon>
        <taxon>Steinernematidae</taxon>
        <taxon>Steinernema</taxon>
    </lineage>
</organism>
<feature type="region of interest" description="Disordered" evidence="1">
    <location>
        <begin position="241"/>
        <end position="321"/>
    </location>
</feature>
<dbReference type="PANTHER" id="PTHR22084:SF4">
    <property type="entry name" value="BZIP DOMAIN-CONTAINING PROTEIN"/>
    <property type="match status" value="1"/>
</dbReference>
<feature type="region of interest" description="Disordered" evidence="1">
    <location>
        <begin position="503"/>
        <end position="555"/>
    </location>
</feature>
<feature type="compositionally biased region" description="Low complexity" evidence="1">
    <location>
        <begin position="266"/>
        <end position="278"/>
    </location>
</feature>
<feature type="region of interest" description="Disordered" evidence="1">
    <location>
        <begin position="1"/>
        <end position="33"/>
    </location>
</feature>
<gene>
    <name evidence="2" type="ORF">QR680_012994</name>
</gene>
<feature type="compositionally biased region" description="Basic and acidic residues" evidence="1">
    <location>
        <begin position="1317"/>
        <end position="1326"/>
    </location>
</feature>
<proteinExistence type="predicted"/>
<protein>
    <submittedName>
        <fullName evidence="2">Uncharacterized protein</fullName>
    </submittedName>
</protein>
<feature type="compositionally biased region" description="Polar residues" evidence="1">
    <location>
        <begin position="105"/>
        <end position="121"/>
    </location>
</feature>
<feature type="compositionally biased region" description="Basic and acidic residues" evidence="1">
    <location>
        <begin position="1063"/>
        <end position="1073"/>
    </location>
</feature>
<dbReference type="PROSITE" id="PS51257">
    <property type="entry name" value="PROKAR_LIPOPROTEIN"/>
    <property type="match status" value="1"/>
</dbReference>
<feature type="region of interest" description="Disordered" evidence="1">
    <location>
        <begin position="916"/>
        <end position="936"/>
    </location>
</feature>
<dbReference type="EMBL" id="JAUCMV010000002">
    <property type="protein sequence ID" value="KAK0417412.1"/>
    <property type="molecule type" value="Genomic_DNA"/>
</dbReference>
<dbReference type="PANTHER" id="PTHR22084">
    <property type="entry name" value="GEX INTERACTING PROTEIN PROTEIN 4"/>
    <property type="match status" value="1"/>
</dbReference>
<name>A0AA39I408_9BILA</name>
<comment type="caution">
    <text evidence="2">The sequence shown here is derived from an EMBL/GenBank/DDBJ whole genome shotgun (WGS) entry which is preliminary data.</text>
</comment>
<feature type="compositionally biased region" description="Basic and acidic residues" evidence="1">
    <location>
        <begin position="293"/>
        <end position="321"/>
    </location>
</feature>
<evidence type="ECO:0000256" key="1">
    <source>
        <dbReference type="SAM" id="MobiDB-lite"/>
    </source>
</evidence>
<accession>A0AA39I408</accession>
<dbReference type="Proteomes" id="UP001175271">
    <property type="component" value="Unassembled WGS sequence"/>
</dbReference>
<evidence type="ECO:0000313" key="3">
    <source>
        <dbReference type="Proteomes" id="UP001175271"/>
    </source>
</evidence>
<dbReference type="PROSITE" id="PS50096">
    <property type="entry name" value="IQ"/>
    <property type="match status" value="1"/>
</dbReference>
<evidence type="ECO:0000313" key="2">
    <source>
        <dbReference type="EMBL" id="KAK0417412.1"/>
    </source>
</evidence>
<feature type="region of interest" description="Disordered" evidence="1">
    <location>
        <begin position="1350"/>
        <end position="1464"/>
    </location>
</feature>
<feature type="compositionally biased region" description="Polar residues" evidence="1">
    <location>
        <begin position="8"/>
        <end position="19"/>
    </location>
</feature>
<feature type="region of interest" description="Disordered" evidence="1">
    <location>
        <begin position="857"/>
        <end position="879"/>
    </location>
</feature>
<reference evidence="2" key="1">
    <citation type="submission" date="2023-06" db="EMBL/GenBank/DDBJ databases">
        <title>Genomic analysis of the entomopathogenic nematode Steinernema hermaphroditum.</title>
        <authorList>
            <person name="Schwarz E.M."/>
            <person name="Heppert J.K."/>
            <person name="Baniya A."/>
            <person name="Schwartz H.T."/>
            <person name="Tan C.-H."/>
            <person name="Antoshechkin I."/>
            <person name="Sternberg P.W."/>
            <person name="Goodrich-Blair H."/>
            <person name="Dillman A.R."/>
        </authorList>
    </citation>
    <scope>NUCLEOTIDE SEQUENCE</scope>
    <source>
        <strain evidence="2">PS9179</strain>
        <tissue evidence="2">Whole animal</tissue>
    </source>
</reference>
<feature type="compositionally biased region" description="Polar residues" evidence="1">
    <location>
        <begin position="241"/>
        <end position="253"/>
    </location>
</feature>
<feature type="compositionally biased region" description="Basic and acidic residues" evidence="1">
    <location>
        <begin position="543"/>
        <end position="553"/>
    </location>
</feature>
<feature type="region of interest" description="Disordered" evidence="1">
    <location>
        <begin position="1043"/>
        <end position="1084"/>
    </location>
</feature>
<sequence>MRSYRPSPVQSWGQSCNSHGKSRFVTSKPAARRLSPPVARPLFRIGVSVIRYQGLRGTGLGMNQPPQTQQSIVYFQTSPGGAGDPRNPPPSQSSQTSQNGLAAGPTSTSMHFQQSSSIPFHSTSTTSYPQQSYATSSATTFTANRFEVVQIPVGSSHSGQPIQQVITLPSQQQIAQPHQRIATTNQVITTTQPTIIQIPHQSAQQHHLPQPNVSQILVQQTPSGAQEIAVIDGATYYVEQGPSTSQGTTTVLYGSSQPPMPPAQPQQPSQPQAGAAGSLNVAKYGFKKPNASGEEKKQKEEEKRKRQAEAARQRYHRLSAEEKKELNVKRTLAQKRRRQREKEMEELEAILRASNDIQDDPEVNEQLREKRMRAKWAEAARTRYQRMSPEERKAYNIKRRMRQLSNGLLKNANGEVIKDPDAIQRHIKEQNAKKAEAARLRYHRMSEDEKKAYNQKRTEAFRRRRMEEEMLLAMPIGRINGEALDRAQQIVIRNAKRAEAARLRYQRMTPEQRKAYNQKRYTPKRKRTDMSALDGDESSDDGGDPKGSQKSEEPYDALQQIERDVLRKTQQAQQIIMRQRASYVEQTPVGAHLMHQGHPANGQTVQQVLAAVPSGPPQQVHLHQPAQQPIMQAQSVQYTTAGNVMVAHTVPPQMVAHYSSAPPRTCMNSSTPAASSGYFTTAGEMPPSDASGVLLAPAQSLHFQAQTASFMSHNGTTMFYSSPSGHYGSAQPSSSASERKEYVAVAPASTITMSSVNLTPLSNVIQPDGLMQSQLTQLGLDPSATVVHIGECGNPSAELYEYFVEQDPGPTSSDIVQQEIDQMLDEEDSRKEDTLRSQETRRARMAEAARLRYAKLSPEEKKEINARRTQAQKRKRQRDKEIEELENLLRQSNDIQDDPVLNEQLREKRVKARRAEAARSRYQRMSSEERRVYNQKRRMRQLGLDERSQREGVDPGQVRRHIEVQNAKKAEAARLRYHRMTADEKRQYNQRRTEAFRRRRMEEEILLSTPAGRISADALQKAQQIMLRNAKRAEMARLRYQRMSTEQRRAYNQKRSSAKKQRERAQALRRSEDEQTGVAHAYHGPDDDVYCEEALSSLERDVLKRTRQANMVLMRQKKALETQQHLAHPPPSQQMVIFPAGEAIQVPALINEHHQILEVKSDHHLQPGTIYIQAAPQHLQQLDPSTVDLQHLPPQTQIIIQQPDPQGALMGQPTHPTYATVHQIAIDPHNQGNMIITSAPSNPVLVPPPPTASVYATESTPHEMLSEVPEVEEEEDDEDDEQGPGAEDTAGEALDPQQEKVRLQRARRAARARRRYHEMSEEERKQFNAKRAVALKKARQRDDELVQLYETSSREGNSLDEETMREVHAAQARRAKRAASARQKYQRMTSEERRQYNAYRDAQRRQRRREQGQMQQQTNPSEGSDAPRPQGPTSKEGIRESGDVPTGEVIWYCTTDPLDRPWEA</sequence>
<feature type="region of interest" description="Disordered" evidence="1">
    <location>
        <begin position="75"/>
        <end position="130"/>
    </location>
</feature>
<feature type="compositionally biased region" description="Acidic residues" evidence="1">
    <location>
        <begin position="1269"/>
        <end position="1282"/>
    </location>
</feature>
<keyword evidence="3" id="KW-1185">Reference proteome</keyword>
<feature type="compositionally biased region" description="Basic and acidic residues" evidence="1">
    <location>
        <begin position="857"/>
        <end position="866"/>
    </location>
</feature>
<feature type="region of interest" description="Disordered" evidence="1">
    <location>
        <begin position="1242"/>
        <end position="1329"/>
    </location>
</feature>
<feature type="compositionally biased region" description="Basic residues" evidence="1">
    <location>
        <begin position="1303"/>
        <end position="1316"/>
    </location>
</feature>